<dbReference type="SUPFAM" id="SSF55073">
    <property type="entry name" value="Nucleotide cyclase"/>
    <property type="match status" value="1"/>
</dbReference>
<keyword evidence="2 3" id="KW-0802">TPR repeat</keyword>
<dbReference type="InterPro" id="IPR001054">
    <property type="entry name" value="A/G_cyclase"/>
</dbReference>
<dbReference type="PROSITE" id="PS50293">
    <property type="entry name" value="TPR_REGION"/>
    <property type="match status" value="1"/>
</dbReference>
<dbReference type="InterPro" id="IPR019734">
    <property type="entry name" value="TPR_rpt"/>
</dbReference>
<dbReference type="AlphaFoldDB" id="A0A172TS27"/>
<dbReference type="STRING" id="1492898.SY85_04155"/>
<dbReference type="Gene3D" id="3.40.50.10070">
    <property type="entry name" value="TolB, N-terminal domain"/>
    <property type="match status" value="1"/>
</dbReference>
<dbReference type="PANTHER" id="PTHR44943">
    <property type="entry name" value="CELLULOSE SYNTHASE OPERON PROTEIN C"/>
    <property type="match status" value="1"/>
</dbReference>
<dbReference type="RefSeq" id="WP_066401944.1">
    <property type="nucleotide sequence ID" value="NZ_CP011390.1"/>
</dbReference>
<dbReference type="PROSITE" id="PS50125">
    <property type="entry name" value="GUANYLATE_CYCLASE_2"/>
    <property type="match status" value="1"/>
</dbReference>
<dbReference type="PANTHER" id="PTHR44943:SF8">
    <property type="entry name" value="TPR REPEAT-CONTAINING PROTEIN MJ0263"/>
    <property type="match status" value="1"/>
</dbReference>
<evidence type="ECO:0000313" key="5">
    <source>
        <dbReference type="EMBL" id="ANE49806.1"/>
    </source>
</evidence>
<evidence type="ECO:0000256" key="3">
    <source>
        <dbReference type="PROSITE-ProRule" id="PRU00339"/>
    </source>
</evidence>
<dbReference type="EMBL" id="CP011390">
    <property type="protein sequence ID" value="ANE49806.1"/>
    <property type="molecule type" value="Genomic_DNA"/>
</dbReference>
<feature type="repeat" description="TPR" evidence="3">
    <location>
        <begin position="466"/>
        <end position="499"/>
    </location>
</feature>
<reference evidence="5 6" key="2">
    <citation type="journal article" date="2016" name="Int. J. Syst. Evol. Microbiol.">
        <title>Flavisolibacter tropicus sp. nov., isolated from tropical soil.</title>
        <authorList>
            <person name="Lee J.J."/>
            <person name="Kang M.S."/>
            <person name="Kim G.S."/>
            <person name="Lee C.S."/>
            <person name="Lim S."/>
            <person name="Lee J."/>
            <person name="Roh S.H."/>
            <person name="Kang H."/>
            <person name="Ha J.M."/>
            <person name="Bae S."/>
            <person name="Jung H.Y."/>
            <person name="Kim M.K."/>
        </authorList>
    </citation>
    <scope>NUCLEOTIDE SEQUENCE [LARGE SCALE GENOMIC DNA]</scope>
    <source>
        <strain evidence="5 6">LCS9</strain>
    </source>
</reference>
<accession>A0A172TS27</accession>
<feature type="domain" description="Guanylate cyclase" evidence="4">
    <location>
        <begin position="9"/>
        <end position="116"/>
    </location>
</feature>
<evidence type="ECO:0000313" key="6">
    <source>
        <dbReference type="Proteomes" id="UP000077177"/>
    </source>
</evidence>
<dbReference type="SMART" id="SM00028">
    <property type="entry name" value="TPR"/>
    <property type="match status" value="5"/>
</dbReference>
<dbReference type="PROSITE" id="PS50005">
    <property type="entry name" value="TPR"/>
    <property type="match status" value="2"/>
</dbReference>
<feature type="repeat" description="TPR" evidence="3">
    <location>
        <begin position="430"/>
        <end position="463"/>
    </location>
</feature>
<dbReference type="Gene3D" id="1.25.40.10">
    <property type="entry name" value="Tetratricopeptide repeat domain"/>
    <property type="match status" value="2"/>
</dbReference>
<dbReference type="Pfam" id="PF13181">
    <property type="entry name" value="TPR_8"/>
    <property type="match status" value="1"/>
</dbReference>
<gene>
    <name evidence="5" type="ORF">SY85_04155</name>
</gene>
<dbReference type="InterPro" id="IPR011990">
    <property type="entry name" value="TPR-like_helical_dom_sf"/>
</dbReference>
<reference evidence="6" key="1">
    <citation type="submission" date="2015-01" db="EMBL/GenBank/DDBJ databases">
        <title>Flavisolibacter sp./LCS9/ whole genome sequencing.</title>
        <authorList>
            <person name="Kim M.K."/>
            <person name="Srinivasan S."/>
            <person name="Lee J.-J."/>
        </authorList>
    </citation>
    <scope>NUCLEOTIDE SEQUENCE [LARGE SCALE GENOMIC DNA]</scope>
    <source>
        <strain evidence="6">LCS9</strain>
    </source>
</reference>
<dbReference type="Proteomes" id="UP000077177">
    <property type="component" value="Chromosome"/>
</dbReference>
<evidence type="ECO:0000259" key="4">
    <source>
        <dbReference type="PROSITE" id="PS50125"/>
    </source>
</evidence>
<dbReference type="Gene3D" id="3.30.70.1230">
    <property type="entry name" value="Nucleotide cyclase"/>
    <property type="match status" value="1"/>
</dbReference>
<dbReference type="GO" id="GO:0009190">
    <property type="term" value="P:cyclic nucleotide biosynthetic process"/>
    <property type="evidence" value="ECO:0007669"/>
    <property type="project" value="InterPro"/>
</dbReference>
<keyword evidence="1" id="KW-0677">Repeat</keyword>
<sequence>MSQHRQLAAILFTDIEGYTAIMQKDEQQAIALKDRHRDVLQAKHREFNGKIIQFYGDGTLSIFQSVIEAVQCALSMQLSLRKNLFVPVRMGLHVGDVIIDNENVVGDGVNLASRIESLSIAGSVLLSDKVNDEIQNHPDLKTVSIGIYQLKNVKREVEVFALEHDGLIIPPKDSLLGKAEVSKKQSQRKREGVQVRFNKPIKSSPEKSIAVLPFVNLSNDPEQEYFGDGVAEEILNSLTHIKELKVAGRSSSFQFNQRTVDLDEVKEKLGVSTVLEGSVRKQGNRLRITVQLVNVEDGFHLWSEKYDRDLDDIFAIQDEIASAISEKLKVTLLDLDTITSSTKIYRHNPQAYDLYLKGRFYINRRGSAIMTGLKHIEQAIDIDPDFALAHAGYADGNLLAAFYGLMPPLQVLYKAKESAEKAIELNPTLSEAYCSLGTFYTFERKWKEAEGYFQKAISLNPNYPQVYYWYGLDLLAWVIGDFDEAEQYGQMALKLDPYSAITHGALGAILFSVGKFKDAIKACKAGLELDAYSFLCRLYEANSYMCLDQYEEAIVAYEKAMKISNRHHFAQNGLIVTYCKMGNLEKARALMHDLKERQAKAYVPYGFTGISSAYLGDVDEAFDYFEKAFENKEPVLLTLKYEPYIPENIKTDPRYTKLLSRMGFPN</sequence>
<dbReference type="KEGG" id="fla:SY85_04155"/>
<name>A0A172TS27_9BACT</name>
<protein>
    <recommendedName>
        <fullName evidence="4">Guanylate cyclase domain-containing protein</fullName>
    </recommendedName>
</protein>
<dbReference type="GO" id="GO:0035556">
    <property type="term" value="P:intracellular signal transduction"/>
    <property type="evidence" value="ECO:0007669"/>
    <property type="project" value="InterPro"/>
</dbReference>
<evidence type="ECO:0000256" key="1">
    <source>
        <dbReference type="ARBA" id="ARBA00022737"/>
    </source>
</evidence>
<dbReference type="InterPro" id="IPR029787">
    <property type="entry name" value="Nucleotide_cyclase"/>
</dbReference>
<evidence type="ECO:0000256" key="2">
    <source>
        <dbReference type="ARBA" id="ARBA00022803"/>
    </source>
</evidence>
<dbReference type="SUPFAM" id="SSF48452">
    <property type="entry name" value="TPR-like"/>
    <property type="match status" value="1"/>
</dbReference>
<proteinExistence type="predicted"/>
<dbReference type="InterPro" id="IPR051685">
    <property type="entry name" value="Ycf3/AcsC/BcsC/TPR_MFPF"/>
</dbReference>
<dbReference type="OrthoDB" id="9779074at2"/>
<dbReference type="Pfam" id="PF14559">
    <property type="entry name" value="TPR_19"/>
    <property type="match status" value="1"/>
</dbReference>
<dbReference type="GO" id="GO:0004016">
    <property type="term" value="F:adenylate cyclase activity"/>
    <property type="evidence" value="ECO:0007669"/>
    <property type="project" value="UniProtKB-ARBA"/>
</dbReference>
<dbReference type="CDD" id="cd07302">
    <property type="entry name" value="CHD"/>
    <property type="match status" value="1"/>
</dbReference>
<keyword evidence="6" id="KW-1185">Reference proteome</keyword>
<organism evidence="5 6">
    <name type="scientific">Flavisolibacter tropicus</name>
    <dbReference type="NCBI Taxonomy" id="1492898"/>
    <lineage>
        <taxon>Bacteria</taxon>
        <taxon>Pseudomonadati</taxon>
        <taxon>Bacteroidota</taxon>
        <taxon>Chitinophagia</taxon>
        <taxon>Chitinophagales</taxon>
        <taxon>Chitinophagaceae</taxon>
        <taxon>Flavisolibacter</taxon>
    </lineage>
</organism>
<dbReference type="PATRIC" id="fig|1492898.3.peg.908"/>
<dbReference type="Pfam" id="PF00211">
    <property type="entry name" value="Guanylate_cyc"/>
    <property type="match status" value="1"/>
</dbReference>